<dbReference type="Pfam" id="PF13167">
    <property type="entry name" value="GTP-bdg_N"/>
    <property type="match status" value="1"/>
</dbReference>
<comment type="subunit">
    <text evidence="5">Monomer. Associates with the 50S ribosomal subunit.</text>
</comment>
<evidence type="ECO:0000256" key="2">
    <source>
        <dbReference type="ARBA" id="ARBA00022741"/>
    </source>
</evidence>
<keyword evidence="8" id="KW-1185">Reference proteome</keyword>
<dbReference type="PRINTS" id="PR00326">
    <property type="entry name" value="GTP1OBG"/>
</dbReference>
<dbReference type="PROSITE" id="PS51705">
    <property type="entry name" value="G_HFLX"/>
    <property type="match status" value="1"/>
</dbReference>
<evidence type="ECO:0000256" key="1">
    <source>
        <dbReference type="ARBA" id="ARBA00022723"/>
    </source>
</evidence>
<gene>
    <name evidence="5" type="primary">hflX</name>
    <name evidence="7" type="ORF">BMT55_04745</name>
</gene>
<evidence type="ECO:0000256" key="5">
    <source>
        <dbReference type="HAMAP-Rule" id="MF_00900"/>
    </source>
</evidence>
<dbReference type="EMBL" id="MPDH01000004">
    <property type="protein sequence ID" value="PNP93306.1"/>
    <property type="molecule type" value="Genomic_DNA"/>
</dbReference>
<dbReference type="Proteomes" id="UP000236500">
    <property type="component" value="Unassembled WGS sequence"/>
</dbReference>
<evidence type="ECO:0000256" key="3">
    <source>
        <dbReference type="ARBA" id="ARBA00022842"/>
    </source>
</evidence>
<dbReference type="PANTHER" id="PTHR10229">
    <property type="entry name" value="GTP-BINDING PROTEIN HFLX"/>
    <property type="match status" value="1"/>
</dbReference>
<dbReference type="PANTHER" id="PTHR10229:SF0">
    <property type="entry name" value="GTP-BINDING PROTEIN 6-RELATED"/>
    <property type="match status" value="1"/>
</dbReference>
<evidence type="ECO:0000313" key="7">
    <source>
        <dbReference type="EMBL" id="PNP93306.1"/>
    </source>
</evidence>
<dbReference type="HAMAP" id="MF_00900">
    <property type="entry name" value="GTPase_HflX"/>
    <property type="match status" value="1"/>
</dbReference>
<dbReference type="NCBIfam" id="TIGR03156">
    <property type="entry name" value="GTP_HflX"/>
    <property type="match status" value="1"/>
</dbReference>
<dbReference type="SUPFAM" id="SSF52540">
    <property type="entry name" value="P-loop containing nucleoside triphosphate hydrolases"/>
    <property type="match status" value="1"/>
</dbReference>
<comment type="subcellular location">
    <subcellularLocation>
        <location evidence="5">Cytoplasm</location>
    </subcellularLocation>
    <text evidence="5">May associate with membranes.</text>
</comment>
<dbReference type="Pfam" id="PF16360">
    <property type="entry name" value="GTP-bdg_M"/>
    <property type="match status" value="1"/>
</dbReference>
<dbReference type="InterPro" id="IPR032305">
    <property type="entry name" value="GTP-bd_M"/>
</dbReference>
<evidence type="ECO:0000259" key="6">
    <source>
        <dbReference type="PROSITE" id="PS51705"/>
    </source>
</evidence>
<comment type="caution">
    <text evidence="7">The sequence shown here is derived from an EMBL/GenBank/DDBJ whole genome shotgun (WGS) entry which is preliminary data.</text>
</comment>
<dbReference type="InterPro" id="IPR027417">
    <property type="entry name" value="P-loop_NTPase"/>
</dbReference>
<dbReference type="InterPro" id="IPR006073">
    <property type="entry name" value="GTP-bd"/>
</dbReference>
<dbReference type="PIRSF" id="PIRSF006809">
    <property type="entry name" value="GTP-binding_hflX_prd"/>
    <property type="match status" value="1"/>
</dbReference>
<comment type="function">
    <text evidence="5">GTPase that associates with the 50S ribosomal subunit and may have a role during protein synthesis or ribosome biogenesis.</text>
</comment>
<reference evidence="7 8" key="1">
    <citation type="submission" date="2016-11" db="EMBL/GenBank/DDBJ databases">
        <title>Whole Genome Sequence of Listeria newyorkensis.</title>
        <authorList>
            <person name="Frink S."/>
            <person name="Morales C."/>
            <person name="Kiang D."/>
        </authorList>
    </citation>
    <scope>NUCLEOTIDE SEQUENCE [LARGE SCALE GENOMIC DNA]</scope>
    <source>
        <strain evidence="7 8">F1604011-044</strain>
    </source>
</reference>
<keyword evidence="1" id="KW-0479">Metal-binding</keyword>
<comment type="similarity">
    <text evidence="5">Belongs to the TRAFAC class OBG-HflX-like GTPase superfamily. HflX GTPase family.</text>
</comment>
<evidence type="ECO:0000313" key="8">
    <source>
        <dbReference type="Proteomes" id="UP000236500"/>
    </source>
</evidence>
<dbReference type="InterPro" id="IPR030394">
    <property type="entry name" value="G_HFLX_dom"/>
</dbReference>
<keyword evidence="5" id="KW-0963">Cytoplasm</keyword>
<protein>
    <recommendedName>
        <fullName evidence="5">GTPase HflX</fullName>
    </recommendedName>
    <alternativeName>
        <fullName evidence="5">GTP-binding protein HflX</fullName>
    </alternativeName>
</protein>
<proteinExistence type="inferred from homology"/>
<dbReference type="InterPro" id="IPR025121">
    <property type="entry name" value="GTPase_HflX_N"/>
</dbReference>
<evidence type="ECO:0000256" key="4">
    <source>
        <dbReference type="ARBA" id="ARBA00023134"/>
    </source>
</evidence>
<dbReference type="Gene3D" id="6.10.250.2860">
    <property type="match status" value="1"/>
</dbReference>
<dbReference type="Gene3D" id="3.40.50.11060">
    <property type="entry name" value="GTPase HflX, N-terminal domain"/>
    <property type="match status" value="1"/>
</dbReference>
<keyword evidence="3" id="KW-0460">Magnesium</keyword>
<dbReference type="Pfam" id="PF01926">
    <property type="entry name" value="MMR_HSR1"/>
    <property type="match status" value="1"/>
</dbReference>
<name>A0ABX4XPR9_9LIST</name>
<organism evidence="7 8">
    <name type="scientific">Listeria newyorkensis</name>
    <dbReference type="NCBI Taxonomy" id="1497681"/>
    <lineage>
        <taxon>Bacteria</taxon>
        <taxon>Bacillati</taxon>
        <taxon>Bacillota</taxon>
        <taxon>Bacilli</taxon>
        <taxon>Bacillales</taxon>
        <taxon>Listeriaceae</taxon>
        <taxon>Listeria</taxon>
    </lineage>
</organism>
<accession>A0ABX4XPR9</accession>
<dbReference type="InterPro" id="IPR016496">
    <property type="entry name" value="GTPase_HflX"/>
</dbReference>
<keyword evidence="4 5" id="KW-0342">GTP-binding</keyword>
<feature type="domain" description="Hflx-type G" evidence="6">
    <location>
        <begin position="204"/>
        <end position="326"/>
    </location>
</feature>
<sequence length="412" mass="47033">MEEMIGVRIMVERAILVGCELPKQTEEHFYYSMLELGSLAKTAQAEVVGEVTQKRERVHPATFVGSGKIEEIAAFVAEMEVDVVLFNSELSATQVRNISKIVDARILDRTQLILDIFAMRAKTREGKLQVALAQYQYLLPRLSGQGVSLSRLGGGIGTRGPGETKLEMDRRHIRQKMVDIKKQLDTVVKHRERMTARRNDQAIFRFGLIGYTNAGKSTLFNRLSDAKTLEEDQLFATLDPTTRKLAFSQGYTALLTDTVGFIQDLPTTVVAAFRSTLEETANVDVLLHVVDCSNPDYVQHEKTVLTLLEELEMHHIPILTVYNKKDQQLPHFIPTQPNYVEVSALEESSQYFLMEKMLWEIKQLWQPYVVRVPASDGRMLHKYKQETVIIEETFDEETESYQLKGYQARKDK</sequence>
<dbReference type="CDD" id="cd01878">
    <property type="entry name" value="HflX"/>
    <property type="match status" value="1"/>
</dbReference>
<dbReference type="InterPro" id="IPR042108">
    <property type="entry name" value="GTPase_HflX_N_sf"/>
</dbReference>
<keyword evidence="2 5" id="KW-0547">Nucleotide-binding</keyword>
<dbReference type="Gene3D" id="3.40.50.300">
    <property type="entry name" value="P-loop containing nucleotide triphosphate hydrolases"/>
    <property type="match status" value="1"/>
</dbReference>